<sequence>MKFFYFITALFLFQSCVPVQVAPKLKNDKVTKGKKFKKDLPDVYTYIFRDPKDVDEFYNYINIKYECNDEYVDDMVPVIIDDHLYYLSWYETDKSSSTWNLGGMIVDKALENEGVSPLFDRTGYTRTSDTWYIALHLLDFQRNDVLHPDHEKRDRAIEFFKEMRQEYLSTDNYYQAYLKRGY</sequence>
<dbReference type="Proteomes" id="UP000193431">
    <property type="component" value="Chromosome"/>
</dbReference>
<dbReference type="EMBL" id="CP019344">
    <property type="protein sequence ID" value="ARN76639.1"/>
    <property type="molecule type" value="Genomic_DNA"/>
</dbReference>
<evidence type="ECO:0008006" key="3">
    <source>
        <dbReference type="Google" id="ProtNLM"/>
    </source>
</evidence>
<organism evidence="1 2">
    <name type="scientific">Nonlabens spongiae</name>
    <dbReference type="NCBI Taxonomy" id="331648"/>
    <lineage>
        <taxon>Bacteria</taxon>
        <taxon>Pseudomonadati</taxon>
        <taxon>Bacteroidota</taxon>
        <taxon>Flavobacteriia</taxon>
        <taxon>Flavobacteriales</taxon>
        <taxon>Flavobacteriaceae</taxon>
        <taxon>Nonlabens</taxon>
    </lineage>
</organism>
<name>A0A1W6MGN6_9FLAO</name>
<gene>
    <name evidence="1" type="ORF">BST97_00695</name>
</gene>
<protein>
    <recommendedName>
        <fullName evidence="3">Lipoprotein</fullName>
    </recommendedName>
</protein>
<dbReference type="PROSITE" id="PS51257">
    <property type="entry name" value="PROKAR_LIPOPROTEIN"/>
    <property type="match status" value="1"/>
</dbReference>
<evidence type="ECO:0000313" key="1">
    <source>
        <dbReference type="EMBL" id="ARN76639.1"/>
    </source>
</evidence>
<evidence type="ECO:0000313" key="2">
    <source>
        <dbReference type="Proteomes" id="UP000193431"/>
    </source>
</evidence>
<keyword evidence="2" id="KW-1185">Reference proteome</keyword>
<accession>A0A1W6MGN6</accession>
<reference evidence="1 2" key="1">
    <citation type="submission" date="2016-11" db="EMBL/GenBank/DDBJ databases">
        <title>Trade-off between light-utilization and light-protection in marine flavobacteria.</title>
        <authorList>
            <person name="Kumagai Y."/>
        </authorList>
    </citation>
    <scope>NUCLEOTIDE SEQUENCE [LARGE SCALE GENOMIC DNA]</scope>
    <source>
        <strain evidence="1 2">JCM 13191</strain>
    </source>
</reference>
<dbReference type="AlphaFoldDB" id="A0A1W6MGN6"/>
<dbReference type="OrthoDB" id="1164799at2"/>
<proteinExistence type="predicted"/>
<dbReference type="RefSeq" id="WP_085765439.1">
    <property type="nucleotide sequence ID" value="NZ_CP019344.1"/>
</dbReference>